<dbReference type="EMBL" id="JAFHLB010000002">
    <property type="protein sequence ID" value="MBN3576577.1"/>
    <property type="molecule type" value="Genomic_DNA"/>
</dbReference>
<accession>A0ABS3A112</accession>
<feature type="region of interest" description="Disordered" evidence="1">
    <location>
        <begin position="85"/>
        <end position="104"/>
    </location>
</feature>
<keyword evidence="3" id="KW-1185">Reference proteome</keyword>
<sequence length="252" mass="28546">MSAKLNYTKQNIIKSINYYMMTIKKRKAVMSRKKKISRATVLSSYILACDEMEELSKLIDSYIKKSINDATLIKLANKLSRVGSCSNDRKLLSGGGKESSSSSLRSHVSNAYKSSYNNKLESLNKVLLPTDNYDNSFTIPVEHLTQSGTAGASAHAVVMYKHNFSHKIYFGKKISEHERSNALAEVLYSEIWREIIGYRASKSLCMVDGDNNIIGICSEALPNFKEVKKYLTHVSILRKWGFYPSCFYLIYL</sequence>
<protein>
    <submittedName>
        <fullName evidence="2">Uncharacterized protein</fullName>
    </submittedName>
</protein>
<dbReference type="RefSeq" id="WP_206368803.1">
    <property type="nucleotide sequence ID" value="NZ_CAWPTM010000101.1"/>
</dbReference>
<name>A0ABS3A112_9VIBR</name>
<dbReference type="Proteomes" id="UP000779070">
    <property type="component" value="Unassembled WGS sequence"/>
</dbReference>
<organism evidence="2 3">
    <name type="scientific">Vibrio neptunius</name>
    <dbReference type="NCBI Taxonomy" id="170651"/>
    <lineage>
        <taxon>Bacteria</taxon>
        <taxon>Pseudomonadati</taxon>
        <taxon>Pseudomonadota</taxon>
        <taxon>Gammaproteobacteria</taxon>
        <taxon>Vibrionales</taxon>
        <taxon>Vibrionaceae</taxon>
        <taxon>Vibrio</taxon>
    </lineage>
</organism>
<comment type="caution">
    <text evidence="2">The sequence shown here is derived from an EMBL/GenBank/DDBJ whole genome shotgun (WGS) entry which is preliminary data.</text>
</comment>
<reference evidence="2 3" key="1">
    <citation type="submission" date="2021-02" db="EMBL/GenBank/DDBJ databases">
        <title>Draft Genome Sequences of 5 Vibrio neptunius Strains Isolated From of Bivalve Hatcheries.</title>
        <authorList>
            <person name="Galvis F."/>
            <person name="Barja J.L."/>
            <person name="Lemos M.L."/>
            <person name="Balado M."/>
        </authorList>
    </citation>
    <scope>NUCLEOTIDE SEQUENCE [LARGE SCALE GENOMIC DNA]</scope>
    <source>
        <strain evidence="2 3">PP-145.98</strain>
    </source>
</reference>
<evidence type="ECO:0000313" key="3">
    <source>
        <dbReference type="Proteomes" id="UP000779070"/>
    </source>
</evidence>
<evidence type="ECO:0000256" key="1">
    <source>
        <dbReference type="SAM" id="MobiDB-lite"/>
    </source>
</evidence>
<evidence type="ECO:0000313" key="2">
    <source>
        <dbReference type="EMBL" id="MBN3576577.1"/>
    </source>
</evidence>
<proteinExistence type="predicted"/>
<gene>
    <name evidence="2" type="ORF">JYA62_02695</name>
</gene>